<keyword evidence="2" id="KW-1185">Reference proteome</keyword>
<accession>A0A445G9A2</accession>
<protein>
    <submittedName>
        <fullName evidence="1">Uncharacterized protein</fullName>
    </submittedName>
</protein>
<reference evidence="1 2" key="1">
    <citation type="submission" date="2018-09" db="EMBL/GenBank/DDBJ databases">
        <title>A high-quality reference genome of wild soybean provides a powerful tool to mine soybean genomes.</title>
        <authorList>
            <person name="Xie M."/>
            <person name="Chung C.Y.L."/>
            <person name="Li M.-W."/>
            <person name="Wong F.-L."/>
            <person name="Chan T.-F."/>
            <person name="Lam H.-M."/>
        </authorList>
    </citation>
    <scope>NUCLEOTIDE SEQUENCE [LARGE SCALE GENOMIC DNA]</scope>
    <source>
        <strain evidence="2">cv. W05</strain>
        <tissue evidence="1">Hypocotyl of etiolated seedlings</tissue>
    </source>
</reference>
<evidence type="ECO:0000313" key="2">
    <source>
        <dbReference type="Proteomes" id="UP000289340"/>
    </source>
</evidence>
<dbReference type="PANTHER" id="PTHR31115">
    <property type="entry name" value="OS05G0107300 PROTEIN"/>
    <property type="match status" value="1"/>
</dbReference>
<evidence type="ECO:0000313" key="1">
    <source>
        <dbReference type="EMBL" id="RZB57772.1"/>
    </source>
</evidence>
<dbReference type="EMBL" id="QZWG01000017">
    <property type="protein sequence ID" value="RZB57772.1"/>
    <property type="molecule type" value="Genomic_DNA"/>
</dbReference>
<organism evidence="1 2">
    <name type="scientific">Glycine soja</name>
    <name type="common">Wild soybean</name>
    <dbReference type="NCBI Taxonomy" id="3848"/>
    <lineage>
        <taxon>Eukaryota</taxon>
        <taxon>Viridiplantae</taxon>
        <taxon>Streptophyta</taxon>
        <taxon>Embryophyta</taxon>
        <taxon>Tracheophyta</taxon>
        <taxon>Spermatophyta</taxon>
        <taxon>Magnoliopsida</taxon>
        <taxon>eudicotyledons</taxon>
        <taxon>Gunneridae</taxon>
        <taxon>Pentapetalae</taxon>
        <taxon>rosids</taxon>
        <taxon>fabids</taxon>
        <taxon>Fabales</taxon>
        <taxon>Fabaceae</taxon>
        <taxon>Papilionoideae</taxon>
        <taxon>50 kb inversion clade</taxon>
        <taxon>NPAAA clade</taxon>
        <taxon>indigoferoid/millettioid clade</taxon>
        <taxon>Phaseoleae</taxon>
        <taxon>Glycine</taxon>
        <taxon>Glycine subgen. Soja</taxon>
    </lineage>
</organism>
<comment type="caution">
    <text evidence="1">The sequence shown here is derived from an EMBL/GenBank/DDBJ whole genome shotgun (WGS) entry which is preliminary data.</text>
</comment>
<dbReference type="Proteomes" id="UP000289340">
    <property type="component" value="Chromosome 17"/>
</dbReference>
<dbReference type="PANTHER" id="PTHR31115:SF3">
    <property type="entry name" value="EXPRESSED PROTEIN"/>
    <property type="match status" value="1"/>
</dbReference>
<name>A0A445G9A2_GLYSO</name>
<dbReference type="AlphaFoldDB" id="A0A445G9A2"/>
<gene>
    <name evidence="1" type="ORF">D0Y65_046435</name>
</gene>
<sequence>MNSFFFLDEKVEEGWALRASGFFFHACYAVLLIETKDQEGQSQVLSAALGVVQSEEQTLPIGGDGWEKSKMKKKRSCIKLDVSPSTTLTKPVNTFQETKQGMQQRLATDSRFFQVFSDLERSVCRMVHRQVATIAWLEADSVCGCHSI</sequence>
<proteinExistence type="predicted"/>